<comment type="caution">
    <text evidence="1">The sequence shown here is derived from an EMBL/GenBank/DDBJ whole genome shotgun (WGS) entry which is preliminary data.</text>
</comment>
<evidence type="ECO:0000313" key="2">
    <source>
        <dbReference type="Proteomes" id="UP000236047"/>
    </source>
</evidence>
<gene>
    <name evidence="1" type="ORF">AOB60_06480</name>
</gene>
<name>A0A2N8PHT4_STRNR</name>
<proteinExistence type="predicted"/>
<keyword evidence="2" id="KW-1185">Reference proteome</keyword>
<evidence type="ECO:0000313" key="1">
    <source>
        <dbReference type="EMBL" id="PNE40548.1"/>
    </source>
</evidence>
<sequence>MIPGDVRVFVQEQEPHEVKPFITYSDLSWRALRMVLAQTALDQFRSDPNSPLAAELVKNLC</sequence>
<reference evidence="2" key="1">
    <citation type="submission" date="2015-09" db="EMBL/GenBank/DDBJ databases">
        <authorList>
            <person name="Graham D.E."/>
            <person name="Mahan K.M."/>
            <person name="Klingeman D.M."/>
            <person name="Fida T."/>
            <person name="Giannone R.J."/>
            <person name="Hettich R.L."/>
            <person name="Parry R.J."/>
            <person name="Spain J.C."/>
        </authorList>
    </citation>
    <scope>NUCLEOTIDE SEQUENCE [LARGE SCALE GENOMIC DNA]</scope>
    <source>
        <strain evidence="2">JCM 4701</strain>
    </source>
</reference>
<dbReference type="Proteomes" id="UP000236047">
    <property type="component" value="Unassembled WGS sequence"/>
</dbReference>
<protein>
    <submittedName>
        <fullName evidence="1">Uncharacterized protein</fullName>
    </submittedName>
</protein>
<dbReference type="AlphaFoldDB" id="A0A2N8PHT4"/>
<dbReference type="EMBL" id="LJSN01000002">
    <property type="protein sequence ID" value="PNE40548.1"/>
    <property type="molecule type" value="Genomic_DNA"/>
</dbReference>
<accession>A0A2N8PHT4</accession>
<organism evidence="1 2">
    <name type="scientific">Streptomyces noursei</name>
    <name type="common">Streptomyces albulus</name>
    <dbReference type="NCBI Taxonomy" id="1971"/>
    <lineage>
        <taxon>Bacteria</taxon>
        <taxon>Bacillati</taxon>
        <taxon>Actinomycetota</taxon>
        <taxon>Actinomycetes</taxon>
        <taxon>Kitasatosporales</taxon>
        <taxon>Streptomycetaceae</taxon>
        <taxon>Streptomyces</taxon>
    </lineage>
</organism>